<keyword evidence="4" id="KW-1185">Reference proteome</keyword>
<dbReference type="InterPro" id="IPR003591">
    <property type="entry name" value="Leu-rich_rpt_typical-subtyp"/>
</dbReference>
<sequence length="339" mass="39709">MLETLNKLSNFHSNLRLKLDLIIENLLIKKGVEESKLNSDRQIIISKIQELESLNFENFEIKKFKFGFVLENLKSNFNTHSPAILVISNLLPTEETIKFLEGRYDYYKQASIKEKLSFQEEALLNILTDLLWRNSDKLVKDLTFIEQNIYDFISIETCVGFEDKSDLDFLPQLINISKVKQLVFGPKFCNTIPIDFFRKIENLAHLEIRYFRGLLESLNLTHLKNLISLQCSHCKDITIKRESFNGLAKLNNLVIKESKQIQLENDTFNDLVNLEYLSLQNNKLENFESSVIKELKNLKHLNLSENNLTKIDFGENEQNNNLSYLNDIEFDKLFNREVN</sequence>
<keyword evidence="2" id="KW-0677">Repeat</keyword>
<dbReference type="Pfam" id="PF13855">
    <property type="entry name" value="LRR_8"/>
    <property type="match status" value="1"/>
</dbReference>
<dbReference type="SMART" id="SM00369">
    <property type="entry name" value="LRR_TYP"/>
    <property type="match status" value="2"/>
</dbReference>
<feature type="non-terminal residue" evidence="3">
    <location>
        <position position="339"/>
    </location>
</feature>
<dbReference type="OrthoDB" id="1055097at2759"/>
<dbReference type="PANTHER" id="PTHR31450">
    <property type="entry name" value="LEUCINE-RICH REPEAT-CONTAINING PROTEIN 19 LRRC19 FAMILY MEMBER"/>
    <property type="match status" value="1"/>
</dbReference>
<evidence type="ECO:0000313" key="3">
    <source>
        <dbReference type="EMBL" id="CAF0972174.1"/>
    </source>
</evidence>
<evidence type="ECO:0000256" key="2">
    <source>
        <dbReference type="ARBA" id="ARBA00022737"/>
    </source>
</evidence>
<dbReference type="EMBL" id="CAJNOC010003198">
    <property type="protein sequence ID" value="CAF0972174.1"/>
    <property type="molecule type" value="Genomic_DNA"/>
</dbReference>
<evidence type="ECO:0000256" key="1">
    <source>
        <dbReference type="ARBA" id="ARBA00022614"/>
    </source>
</evidence>
<accession>A0A814EUD6</accession>
<gene>
    <name evidence="3" type="ORF">OXX778_LOCUS14975</name>
</gene>
<comment type="caution">
    <text evidence="3">The sequence shown here is derived from an EMBL/GenBank/DDBJ whole genome shotgun (WGS) entry which is preliminary data.</text>
</comment>
<organism evidence="3 4">
    <name type="scientific">Brachionus calyciflorus</name>
    <dbReference type="NCBI Taxonomy" id="104777"/>
    <lineage>
        <taxon>Eukaryota</taxon>
        <taxon>Metazoa</taxon>
        <taxon>Spiralia</taxon>
        <taxon>Gnathifera</taxon>
        <taxon>Rotifera</taxon>
        <taxon>Eurotatoria</taxon>
        <taxon>Monogononta</taxon>
        <taxon>Pseudotrocha</taxon>
        <taxon>Ploima</taxon>
        <taxon>Brachionidae</taxon>
        <taxon>Brachionus</taxon>
    </lineage>
</organism>
<keyword evidence="1" id="KW-0433">Leucine-rich repeat</keyword>
<dbReference type="AlphaFoldDB" id="A0A814EUD6"/>
<dbReference type="Gene3D" id="3.80.10.10">
    <property type="entry name" value="Ribonuclease Inhibitor"/>
    <property type="match status" value="1"/>
</dbReference>
<dbReference type="SUPFAM" id="SSF52058">
    <property type="entry name" value="L domain-like"/>
    <property type="match status" value="1"/>
</dbReference>
<proteinExistence type="predicted"/>
<name>A0A814EUD6_9BILA</name>
<protein>
    <submittedName>
        <fullName evidence="3">Uncharacterized protein</fullName>
    </submittedName>
</protein>
<dbReference type="Proteomes" id="UP000663879">
    <property type="component" value="Unassembled WGS sequence"/>
</dbReference>
<dbReference type="PANTHER" id="PTHR31450:SF3">
    <property type="entry name" value="TYPE III ENDOSOME MEMBRANE PROTEIN TEMP"/>
    <property type="match status" value="1"/>
</dbReference>
<reference evidence="3" key="1">
    <citation type="submission" date="2021-02" db="EMBL/GenBank/DDBJ databases">
        <authorList>
            <person name="Nowell W R."/>
        </authorList>
    </citation>
    <scope>NUCLEOTIDE SEQUENCE</scope>
    <source>
        <strain evidence="3">Ploen Becks lab</strain>
    </source>
</reference>
<evidence type="ECO:0000313" key="4">
    <source>
        <dbReference type="Proteomes" id="UP000663879"/>
    </source>
</evidence>
<dbReference type="InterPro" id="IPR001611">
    <property type="entry name" value="Leu-rich_rpt"/>
</dbReference>
<dbReference type="InterPro" id="IPR032675">
    <property type="entry name" value="LRR_dom_sf"/>
</dbReference>
<dbReference type="PROSITE" id="PS51450">
    <property type="entry name" value="LRR"/>
    <property type="match status" value="2"/>
</dbReference>